<dbReference type="AlphaFoldDB" id="A0A117IUE8"/>
<name>A0A117IUE8_9EURY</name>
<dbReference type="OrthoDB" id="94367at2157"/>
<reference evidence="1 2" key="1">
    <citation type="submission" date="2015-10" db="EMBL/GenBank/DDBJ databases">
        <title>Draft genome sequence of Thermococcus celericrescens strain DSM 17994.</title>
        <authorList>
            <person name="Hong S.-J."/>
            <person name="Park C.-E."/>
            <person name="Shin J.-H."/>
        </authorList>
    </citation>
    <scope>NUCLEOTIDE SEQUENCE [LARGE SCALE GENOMIC DNA]</scope>
    <source>
        <strain evidence="1 2">DSM 17994</strain>
    </source>
</reference>
<proteinExistence type="predicted"/>
<keyword evidence="2" id="KW-1185">Reference proteome</keyword>
<gene>
    <name evidence="1" type="ORF">APY94_00730</name>
</gene>
<dbReference type="STRING" id="227598.APY94_00730"/>
<dbReference type="EMBL" id="LLYW01000002">
    <property type="protein sequence ID" value="KUH34736.1"/>
    <property type="molecule type" value="Genomic_DNA"/>
</dbReference>
<dbReference type="Proteomes" id="UP000053462">
    <property type="component" value="Unassembled WGS sequence"/>
</dbReference>
<organism evidence="1 2">
    <name type="scientific">Thermococcus celericrescens</name>
    <dbReference type="NCBI Taxonomy" id="227598"/>
    <lineage>
        <taxon>Archaea</taxon>
        <taxon>Methanobacteriati</taxon>
        <taxon>Methanobacteriota</taxon>
        <taxon>Thermococci</taxon>
        <taxon>Thermococcales</taxon>
        <taxon>Thermococcaceae</taxon>
        <taxon>Thermococcus</taxon>
    </lineage>
</organism>
<protein>
    <submittedName>
        <fullName evidence="1">Uncharacterized protein</fullName>
    </submittedName>
</protein>
<evidence type="ECO:0000313" key="2">
    <source>
        <dbReference type="Proteomes" id="UP000053462"/>
    </source>
</evidence>
<dbReference type="RefSeq" id="WP_058937821.1">
    <property type="nucleotide sequence ID" value="NZ_LLYW01000002.1"/>
</dbReference>
<comment type="caution">
    <text evidence="1">The sequence shown here is derived from an EMBL/GenBank/DDBJ whole genome shotgun (WGS) entry which is preliminary data.</text>
</comment>
<sequence>MRFVTKSESVKKSFLEDLRREGIKFELHERLGYEAFVGYLLEGTLEEISAQIDIIEGADREALREGFVSFRESLNHILEHIKVGERFETLLQEGPWVAELLDQLTRNGAIDYSDGVIKLRKGIDVTKLRFEFKFPFNLVHSPESAERIAKQFAFTDLTMEYEFEILELNIAKINTLGKIASHYFPEDYLLRVYFALIGRSILSGEILKSLGNEKVPEEDLIKGFVRASPISIPTEKGTLVINYSPRAVEEVLRFLKRAGYVEIKAGKVKKLRDLV</sequence>
<accession>A0A117IUE8</accession>
<evidence type="ECO:0000313" key="1">
    <source>
        <dbReference type="EMBL" id="KUH34736.1"/>
    </source>
</evidence>